<gene>
    <name evidence="6" type="ORF">HT102_14375</name>
</gene>
<dbReference type="Proteomes" id="UP000642993">
    <property type="component" value="Unassembled WGS sequence"/>
</dbReference>
<dbReference type="InterPro" id="IPR003829">
    <property type="entry name" value="Pirin_N_dom"/>
</dbReference>
<dbReference type="Gene3D" id="2.60.120.10">
    <property type="entry name" value="Jelly Rolls"/>
    <property type="match status" value="2"/>
</dbReference>
<keyword evidence="7" id="KW-1185">Reference proteome</keyword>
<reference evidence="6" key="1">
    <citation type="submission" date="2020-09" db="EMBL/GenBank/DDBJ databases">
        <title>Hoyosella lacisalsi sp. nov., a halotolerant actinobacterium isolated from soil of Lake Gudzhirganskoe.</title>
        <authorList>
            <person name="Yang Q."/>
            <person name="Guo P.Y."/>
            <person name="Liu S.W."/>
            <person name="Li F.N."/>
            <person name="Sun C.H."/>
        </authorList>
    </citation>
    <scope>NUCLEOTIDE SEQUENCE</scope>
    <source>
        <strain evidence="6">G463</strain>
    </source>
</reference>
<dbReference type="InterPro" id="IPR014710">
    <property type="entry name" value="RmlC-like_jellyroll"/>
</dbReference>
<feature type="binding site" evidence="2">
    <location>
        <position position="104"/>
    </location>
    <ligand>
        <name>Fe cation</name>
        <dbReference type="ChEBI" id="CHEBI:24875"/>
    </ligand>
</feature>
<feature type="domain" description="Quercetin 2,3-dioxygenase C-terminal cupin" evidence="5">
    <location>
        <begin position="167"/>
        <end position="235"/>
    </location>
</feature>
<dbReference type="SUPFAM" id="SSF51182">
    <property type="entry name" value="RmlC-like cupins"/>
    <property type="match status" value="1"/>
</dbReference>
<dbReference type="InterPro" id="IPR011051">
    <property type="entry name" value="RmlC_Cupin_sf"/>
</dbReference>
<protein>
    <submittedName>
        <fullName evidence="6">Pirin family protein</fullName>
    </submittedName>
</protein>
<evidence type="ECO:0000313" key="6">
    <source>
        <dbReference type="EMBL" id="MBD8507670.1"/>
    </source>
</evidence>
<evidence type="ECO:0000259" key="4">
    <source>
        <dbReference type="Pfam" id="PF02678"/>
    </source>
</evidence>
<keyword evidence="2" id="KW-0479">Metal-binding</keyword>
<organism evidence="6 7">
    <name type="scientific">Lolliginicoccus lacisalsi</name>
    <dbReference type="NCBI Taxonomy" id="2742202"/>
    <lineage>
        <taxon>Bacteria</taxon>
        <taxon>Bacillati</taxon>
        <taxon>Actinomycetota</taxon>
        <taxon>Actinomycetes</taxon>
        <taxon>Mycobacteriales</taxon>
        <taxon>Hoyosellaceae</taxon>
        <taxon>Lolliginicoccus</taxon>
    </lineage>
</organism>
<comment type="cofactor">
    <cofactor evidence="2">
        <name>Fe cation</name>
        <dbReference type="ChEBI" id="CHEBI:24875"/>
    </cofactor>
    <text evidence="2">Binds 1 Fe cation per subunit.</text>
</comment>
<dbReference type="EMBL" id="JACYWE010000009">
    <property type="protein sequence ID" value="MBD8507670.1"/>
    <property type="molecule type" value="Genomic_DNA"/>
</dbReference>
<evidence type="ECO:0000256" key="3">
    <source>
        <dbReference type="RuleBase" id="RU003457"/>
    </source>
</evidence>
<dbReference type="PANTHER" id="PTHR43212:SF3">
    <property type="entry name" value="QUERCETIN 2,3-DIOXYGENASE"/>
    <property type="match status" value="1"/>
</dbReference>
<feature type="domain" description="Pirin N-terminal" evidence="4">
    <location>
        <begin position="13"/>
        <end position="120"/>
    </location>
</feature>
<comment type="caution">
    <text evidence="6">The sequence shown here is derived from an EMBL/GenBank/DDBJ whole genome shotgun (WGS) entry which is preliminary data.</text>
</comment>
<dbReference type="InterPro" id="IPR041602">
    <property type="entry name" value="Quercetinase_C"/>
</dbReference>
<sequence length="239" mass="25573">MDTVIKRADDRTTIRMEWLTSRHSFPFAGNFDLHRGGHGVLLVNNDDIMAPGGSFDRHQHKDMEIITWVMSGEVVHEDSTGNTLRIPAGSAQRMTAGSGISHAERSLSREGEDIHVVQMWAAPDTNGLPPSYEQADFTSKLASGDLFVVASGLPKHADDPGLGLANKYAALYAARLPEGASITVPSAPFVHVYLAKGTASLGDDTLAAGDSVRITSGGGQALTAASESEILIWEMYAHF</sequence>
<dbReference type="PIRSF" id="PIRSF006232">
    <property type="entry name" value="Pirin"/>
    <property type="match status" value="1"/>
</dbReference>
<dbReference type="InterPro" id="IPR012093">
    <property type="entry name" value="Pirin"/>
</dbReference>
<dbReference type="Pfam" id="PF02678">
    <property type="entry name" value="Pirin"/>
    <property type="match status" value="1"/>
</dbReference>
<feature type="binding site" evidence="2">
    <location>
        <position position="58"/>
    </location>
    <ligand>
        <name>Fe cation</name>
        <dbReference type="ChEBI" id="CHEBI:24875"/>
    </ligand>
</feature>
<dbReference type="AlphaFoldDB" id="A0A927JEG7"/>
<accession>A0A927JEG7</accession>
<dbReference type="Pfam" id="PF17954">
    <property type="entry name" value="Pirin_C_2"/>
    <property type="match status" value="1"/>
</dbReference>
<name>A0A927JEG7_9ACTN</name>
<dbReference type="CDD" id="cd02910">
    <property type="entry name" value="cupin_Yhhw_N"/>
    <property type="match status" value="1"/>
</dbReference>
<dbReference type="RefSeq" id="WP_192040122.1">
    <property type="nucleotide sequence ID" value="NZ_JACYWE010000009.1"/>
</dbReference>
<keyword evidence="2" id="KW-0408">Iron</keyword>
<dbReference type="PANTHER" id="PTHR43212">
    <property type="entry name" value="QUERCETIN 2,3-DIOXYGENASE"/>
    <property type="match status" value="1"/>
</dbReference>
<proteinExistence type="inferred from homology"/>
<evidence type="ECO:0000313" key="7">
    <source>
        <dbReference type="Proteomes" id="UP000642993"/>
    </source>
</evidence>
<feature type="binding site" evidence="2">
    <location>
        <position position="102"/>
    </location>
    <ligand>
        <name>Fe cation</name>
        <dbReference type="ChEBI" id="CHEBI:24875"/>
    </ligand>
</feature>
<evidence type="ECO:0000259" key="5">
    <source>
        <dbReference type="Pfam" id="PF17954"/>
    </source>
</evidence>
<dbReference type="GO" id="GO:0046872">
    <property type="term" value="F:metal ion binding"/>
    <property type="evidence" value="ECO:0007669"/>
    <property type="project" value="UniProtKB-KW"/>
</dbReference>
<evidence type="ECO:0000256" key="1">
    <source>
        <dbReference type="ARBA" id="ARBA00008416"/>
    </source>
</evidence>
<feature type="binding site" evidence="2">
    <location>
        <position position="60"/>
    </location>
    <ligand>
        <name>Fe cation</name>
        <dbReference type="ChEBI" id="CHEBI:24875"/>
    </ligand>
</feature>
<evidence type="ECO:0000256" key="2">
    <source>
        <dbReference type="PIRSR" id="PIRSR006232-1"/>
    </source>
</evidence>
<comment type="similarity">
    <text evidence="1 3">Belongs to the pirin family.</text>
</comment>